<feature type="active site" evidence="4">
    <location>
        <position position="137"/>
    </location>
</feature>
<dbReference type="PROSITE" id="PS50889">
    <property type="entry name" value="S4"/>
    <property type="match status" value="1"/>
</dbReference>
<dbReference type="Pfam" id="PF00849">
    <property type="entry name" value="PseudoU_synth_2"/>
    <property type="match status" value="1"/>
</dbReference>
<dbReference type="InterPro" id="IPR006225">
    <property type="entry name" value="PsdUridine_synth_RluC/D"/>
</dbReference>
<keyword evidence="3 6" id="KW-0413">Isomerase</keyword>
<dbReference type="OrthoDB" id="9807829at2"/>
<evidence type="ECO:0000256" key="3">
    <source>
        <dbReference type="ARBA" id="ARBA00023235"/>
    </source>
</evidence>
<reference evidence="8 9" key="1">
    <citation type="submission" date="2019-03" db="EMBL/GenBank/DDBJ databases">
        <title>Genomic Encyclopedia of Type Strains, Phase IV (KMG-IV): sequencing the most valuable type-strain genomes for metagenomic binning, comparative biology and taxonomic classification.</title>
        <authorList>
            <person name="Goeker M."/>
        </authorList>
    </citation>
    <scope>NUCLEOTIDE SEQUENCE [LARGE SCALE GENOMIC DNA]</scope>
    <source>
        <strain evidence="8 9">LX-B</strain>
    </source>
</reference>
<dbReference type="GO" id="GO:0140098">
    <property type="term" value="F:catalytic activity, acting on RNA"/>
    <property type="evidence" value="ECO:0007669"/>
    <property type="project" value="UniProtKB-ARBA"/>
</dbReference>
<dbReference type="EC" id="5.4.99.-" evidence="6"/>
<dbReference type="InterPro" id="IPR050188">
    <property type="entry name" value="RluA_PseudoU_synthase"/>
</dbReference>
<comment type="function">
    <text evidence="6">Responsible for synthesis of pseudouridine from uracil.</text>
</comment>
<dbReference type="InterPro" id="IPR020103">
    <property type="entry name" value="PsdUridine_synth_cat_dom_sf"/>
</dbReference>
<dbReference type="PROSITE" id="PS01129">
    <property type="entry name" value="PSI_RLU"/>
    <property type="match status" value="1"/>
</dbReference>
<organism evidence="8 9">
    <name type="scientific">Hydrogenispora ethanolica</name>
    <dbReference type="NCBI Taxonomy" id="1082276"/>
    <lineage>
        <taxon>Bacteria</taxon>
        <taxon>Bacillati</taxon>
        <taxon>Bacillota</taxon>
        <taxon>Hydrogenispora</taxon>
    </lineage>
</organism>
<evidence type="ECO:0000256" key="4">
    <source>
        <dbReference type="PIRSR" id="PIRSR606225-1"/>
    </source>
</evidence>
<dbReference type="SUPFAM" id="SSF55120">
    <property type="entry name" value="Pseudouridine synthase"/>
    <property type="match status" value="1"/>
</dbReference>
<gene>
    <name evidence="8" type="ORF">EDC14_104329</name>
</gene>
<evidence type="ECO:0000313" key="8">
    <source>
        <dbReference type="EMBL" id="TCL58293.1"/>
    </source>
</evidence>
<keyword evidence="5" id="KW-0694">RNA-binding</keyword>
<dbReference type="RefSeq" id="WP_132016919.1">
    <property type="nucleotide sequence ID" value="NZ_SLUN01000043.1"/>
</dbReference>
<dbReference type="PANTHER" id="PTHR21600">
    <property type="entry name" value="MITOCHONDRIAL RNA PSEUDOURIDINE SYNTHASE"/>
    <property type="match status" value="1"/>
</dbReference>
<feature type="domain" description="Pseudouridine synthase RsuA/RluA-like" evidence="7">
    <location>
        <begin position="90"/>
        <end position="240"/>
    </location>
</feature>
<dbReference type="GO" id="GO:0000455">
    <property type="term" value="P:enzyme-directed rRNA pseudouridine synthesis"/>
    <property type="evidence" value="ECO:0007669"/>
    <property type="project" value="TreeGrafter"/>
</dbReference>
<dbReference type="InterPro" id="IPR006145">
    <property type="entry name" value="PsdUridine_synth_RsuA/RluA"/>
</dbReference>
<dbReference type="PANTHER" id="PTHR21600:SF44">
    <property type="entry name" value="RIBOSOMAL LARGE SUBUNIT PSEUDOURIDINE SYNTHASE D"/>
    <property type="match status" value="1"/>
</dbReference>
<name>A0A4R1QZ79_HYDET</name>
<accession>A0A4R1QZ79</accession>
<dbReference type="GO" id="GO:0003723">
    <property type="term" value="F:RNA binding"/>
    <property type="evidence" value="ECO:0007669"/>
    <property type="project" value="UniProtKB-KW"/>
</dbReference>
<dbReference type="GO" id="GO:0009982">
    <property type="term" value="F:pseudouridine synthase activity"/>
    <property type="evidence" value="ECO:0007669"/>
    <property type="project" value="InterPro"/>
</dbReference>
<evidence type="ECO:0000256" key="6">
    <source>
        <dbReference type="RuleBase" id="RU362028"/>
    </source>
</evidence>
<evidence type="ECO:0000256" key="2">
    <source>
        <dbReference type="ARBA" id="ARBA00010876"/>
    </source>
</evidence>
<dbReference type="NCBIfam" id="TIGR00005">
    <property type="entry name" value="rluA_subfam"/>
    <property type="match status" value="1"/>
</dbReference>
<evidence type="ECO:0000256" key="5">
    <source>
        <dbReference type="PROSITE-ProRule" id="PRU00182"/>
    </source>
</evidence>
<protein>
    <recommendedName>
        <fullName evidence="6">Pseudouridine synthase</fullName>
        <ecNumber evidence="6">5.4.99.-</ecNumber>
    </recommendedName>
</protein>
<sequence>MSTTVPPLTREIPFCWTGKTVESYLKTTLRLSRGFIRSLKRTNGIFINGIPVKTSYRFLGGEQLCIVLTPRSQTIQPEILPLEVIYEDPDVIVVNKPAGQLVHPVRNQKTGTLANALVGYWLSLNETASFHPIHRLDKTTSGLVLVAKSSWAHQQLASQLENDRLHRLYLAVCSGRPTRKSALITLPVQETKYVMKRQIAANGKTARTVWRVLRIYPSGALMAVKLHSGRTHQIRVHLSHIGLPLRGDALYGRPDPKIDRPALHAVRLRFIHPRTGDRIKLTAPIPRDFLSLI</sequence>
<comment type="caution">
    <text evidence="8">The sequence shown here is derived from an EMBL/GenBank/DDBJ whole genome shotgun (WGS) entry which is preliminary data.</text>
</comment>
<dbReference type="Proteomes" id="UP000295008">
    <property type="component" value="Unassembled WGS sequence"/>
</dbReference>
<dbReference type="InterPro" id="IPR006224">
    <property type="entry name" value="PsdUridine_synth_RluA-like_CS"/>
</dbReference>
<dbReference type="EMBL" id="SLUN01000043">
    <property type="protein sequence ID" value="TCL58293.1"/>
    <property type="molecule type" value="Genomic_DNA"/>
</dbReference>
<comment type="similarity">
    <text evidence="2 6">Belongs to the pseudouridine synthase RluA family.</text>
</comment>
<comment type="catalytic activity">
    <reaction evidence="1 6">
        <text>a uridine in RNA = a pseudouridine in RNA</text>
        <dbReference type="Rhea" id="RHEA:48348"/>
        <dbReference type="Rhea" id="RHEA-COMP:12068"/>
        <dbReference type="Rhea" id="RHEA-COMP:12069"/>
        <dbReference type="ChEBI" id="CHEBI:65314"/>
        <dbReference type="ChEBI" id="CHEBI:65315"/>
    </reaction>
</comment>
<proteinExistence type="inferred from homology"/>
<evidence type="ECO:0000256" key="1">
    <source>
        <dbReference type="ARBA" id="ARBA00000073"/>
    </source>
</evidence>
<evidence type="ECO:0000313" key="9">
    <source>
        <dbReference type="Proteomes" id="UP000295008"/>
    </source>
</evidence>
<dbReference type="Gene3D" id="3.30.2350.10">
    <property type="entry name" value="Pseudouridine synthase"/>
    <property type="match status" value="1"/>
</dbReference>
<keyword evidence="9" id="KW-1185">Reference proteome</keyword>
<evidence type="ECO:0000259" key="7">
    <source>
        <dbReference type="Pfam" id="PF00849"/>
    </source>
</evidence>
<dbReference type="CDD" id="cd02869">
    <property type="entry name" value="PseudoU_synth_RluA_like"/>
    <property type="match status" value="1"/>
</dbReference>
<dbReference type="AlphaFoldDB" id="A0A4R1QZ79"/>